<reference evidence="13 14" key="1">
    <citation type="submission" date="2015-09" db="EMBL/GenBank/DDBJ databases">
        <authorList>
            <consortium name="Pathogen Informatics"/>
        </authorList>
    </citation>
    <scope>NUCLEOTIDE SEQUENCE [LARGE SCALE GENOMIC DNA]</scope>
    <source>
        <strain evidence="13 14">2789STDY5834855</strain>
    </source>
</reference>
<feature type="transmembrane region" description="Helical" evidence="11">
    <location>
        <begin position="657"/>
        <end position="676"/>
    </location>
</feature>
<dbReference type="EMBL" id="CYZV01000052">
    <property type="protein sequence ID" value="CUO78746.1"/>
    <property type="molecule type" value="Genomic_DNA"/>
</dbReference>
<evidence type="ECO:0000256" key="3">
    <source>
        <dbReference type="ARBA" id="ARBA00022525"/>
    </source>
</evidence>
<dbReference type="InterPro" id="IPR012334">
    <property type="entry name" value="Pectin_lyas_fold"/>
</dbReference>
<dbReference type="OrthoDB" id="9804686at2"/>
<dbReference type="InterPro" id="IPR011050">
    <property type="entry name" value="Pectin_lyase_fold/virulence"/>
</dbReference>
<keyword evidence="7" id="KW-0572">Peptidoglycan-anchor</keyword>
<dbReference type="InterPro" id="IPR013783">
    <property type="entry name" value="Ig-like_fold"/>
</dbReference>
<dbReference type="NCBIfam" id="TIGR01167">
    <property type="entry name" value="LPXTG_anchor"/>
    <property type="match status" value="1"/>
</dbReference>
<evidence type="ECO:0000256" key="1">
    <source>
        <dbReference type="ARBA" id="ARBA00008891"/>
    </source>
</evidence>
<evidence type="ECO:0000256" key="10">
    <source>
        <dbReference type="SAM" id="MobiDB-lite"/>
    </source>
</evidence>
<dbReference type="PANTHER" id="PTHR31321:SF57">
    <property type="entry name" value="PECTINESTERASE 53-RELATED"/>
    <property type="match status" value="1"/>
</dbReference>
<dbReference type="SUPFAM" id="SSF51126">
    <property type="entry name" value="Pectin lyase-like"/>
    <property type="match status" value="1"/>
</dbReference>
<dbReference type="Pfam" id="PF25850">
    <property type="entry name" value="PelX_Ig"/>
    <property type="match status" value="1"/>
</dbReference>
<dbReference type="Gene3D" id="2.160.20.10">
    <property type="entry name" value="Single-stranded right-handed beta-helix, Pectin lyase-like"/>
    <property type="match status" value="1"/>
</dbReference>
<evidence type="ECO:0000259" key="12">
    <source>
        <dbReference type="PROSITE" id="PS50847"/>
    </source>
</evidence>
<evidence type="ECO:0000313" key="14">
    <source>
        <dbReference type="Proteomes" id="UP000095558"/>
    </source>
</evidence>
<keyword evidence="3" id="KW-0964">Secreted</keyword>
<proteinExistence type="inferred from homology"/>
<accession>A0A174HYN6</accession>
<dbReference type="Pfam" id="PF00746">
    <property type="entry name" value="Gram_pos_anchor"/>
    <property type="match status" value="1"/>
</dbReference>
<dbReference type="RefSeq" id="WP_055277872.1">
    <property type="nucleotide sequence ID" value="NZ_CYZV01000052.1"/>
</dbReference>
<feature type="region of interest" description="Disordered" evidence="10">
    <location>
        <begin position="608"/>
        <end position="650"/>
    </location>
</feature>
<sequence length="680" mass="73521">MTEEPNDTVFSSKVNIAGYTDKDGTITIKQNGKVLIDSEAKATNEVFEVSIKLNQGRNDIQIYQTTNDGKTTLKSYNIVYLTNDGYDIVVDSKYDGKSGELVNDKQTYSTVTEAINSISTKNTERKVILVKNGTYEEKVTIQSPYISLIGEDSEKTILTYDAANGTINPNTGKNYGTSGSASITVKSKAIGFTAENLTIENSFVEQGNNNEQAVALNNQADESIFINTRFIGNQDTLLADASASVPARQYYYKCYIEGDVDFIFGRAQAVFDDCDIASVNRESTTNNGYVTAADTWDKDNYGYLIMNSRLIGLDDIADSTVSLGRPWRPSSQTQPMTPAVTYVNCYMGDHITTKGWDDMGDSLAATADFSEFGSFGPGAKLSDTRKVLSVDEAAKYTLEKAFGSSAATVNGEAAFKDNWNPRSEESSINIHDLYGKFVPVTSLIIDVNEMMLTVGDKKIIISTVGPEEATDKTVTFESKDNNVATVDESGNVEAIGVGTTVITVKCGDIEVECKVTVNPKLTVINSAPMISAEDVTINVGDNFEVMNNITATDKEDGDITSTIKVIENTVDTTKAGEYKVVYKVIDSEGASTTKTITVTVQEVINDSVVVEPENTPENSGDNNTSNNTNGNNESNNDANNSNNVDNSNSLPQTGDNSAAIVVILALVVIVAGVFMFKKKK</sequence>
<dbReference type="SMART" id="SM00635">
    <property type="entry name" value="BID_2"/>
    <property type="match status" value="1"/>
</dbReference>
<comment type="similarity">
    <text evidence="1">Belongs to the pectinesterase family.</text>
</comment>
<organism evidence="13 14">
    <name type="scientific">Clostridium disporicum</name>
    <dbReference type="NCBI Taxonomy" id="84024"/>
    <lineage>
        <taxon>Bacteria</taxon>
        <taxon>Bacillati</taxon>
        <taxon>Bacillota</taxon>
        <taxon>Clostridia</taxon>
        <taxon>Eubacteriales</taxon>
        <taxon>Clostridiaceae</taxon>
        <taxon>Clostridium</taxon>
    </lineage>
</organism>
<keyword evidence="6 9" id="KW-0063">Aspartyl esterase</keyword>
<protein>
    <recommendedName>
        <fullName evidence="9">Pectinesterase</fullName>
        <ecNumber evidence="9">3.1.1.11</ecNumber>
    </recommendedName>
</protein>
<evidence type="ECO:0000256" key="11">
    <source>
        <dbReference type="SAM" id="Phobius"/>
    </source>
</evidence>
<keyword evidence="2" id="KW-0134">Cell wall</keyword>
<comment type="catalytic activity">
    <reaction evidence="9">
        <text>[(1-&gt;4)-alpha-D-galacturonosyl methyl ester](n) + n H2O = [(1-&gt;4)-alpha-D-galacturonosyl](n) + n methanol + n H(+)</text>
        <dbReference type="Rhea" id="RHEA:22380"/>
        <dbReference type="Rhea" id="RHEA-COMP:14570"/>
        <dbReference type="Rhea" id="RHEA-COMP:14573"/>
        <dbReference type="ChEBI" id="CHEBI:15377"/>
        <dbReference type="ChEBI" id="CHEBI:15378"/>
        <dbReference type="ChEBI" id="CHEBI:17790"/>
        <dbReference type="ChEBI" id="CHEBI:140522"/>
        <dbReference type="ChEBI" id="CHEBI:140523"/>
        <dbReference type="EC" id="3.1.1.11"/>
    </reaction>
</comment>
<comment type="pathway">
    <text evidence="9">Glycan metabolism; pectin degradation; 2-dehydro-3-deoxy-D-gluconate from pectin: step 1/5.</text>
</comment>
<evidence type="ECO:0000256" key="5">
    <source>
        <dbReference type="ARBA" id="ARBA00022801"/>
    </source>
</evidence>
<dbReference type="PANTHER" id="PTHR31321">
    <property type="entry name" value="ACYL-COA THIOESTER HYDROLASE YBHC-RELATED"/>
    <property type="match status" value="1"/>
</dbReference>
<name>A0A174HYN6_9CLOT</name>
<evidence type="ECO:0000313" key="13">
    <source>
        <dbReference type="EMBL" id="CUO78746.1"/>
    </source>
</evidence>
<evidence type="ECO:0000256" key="7">
    <source>
        <dbReference type="ARBA" id="ARBA00023088"/>
    </source>
</evidence>
<dbReference type="Pfam" id="PF16403">
    <property type="entry name" value="Bact_surface_Ig-like"/>
    <property type="match status" value="1"/>
</dbReference>
<dbReference type="PROSITE" id="PS50847">
    <property type="entry name" value="GRAM_POS_ANCHORING"/>
    <property type="match status" value="1"/>
</dbReference>
<keyword evidence="4" id="KW-0732">Signal</keyword>
<feature type="compositionally biased region" description="Low complexity" evidence="10">
    <location>
        <begin position="617"/>
        <end position="649"/>
    </location>
</feature>
<dbReference type="InterPro" id="IPR033131">
    <property type="entry name" value="Pectinesterase_Asp_AS"/>
</dbReference>
<dbReference type="Pfam" id="PF02368">
    <property type="entry name" value="Big_2"/>
    <property type="match status" value="1"/>
</dbReference>
<dbReference type="UniPathway" id="UPA00545">
    <property type="reaction ID" value="UER00823"/>
</dbReference>
<keyword evidence="11" id="KW-0812">Transmembrane</keyword>
<dbReference type="Proteomes" id="UP000095558">
    <property type="component" value="Unassembled WGS sequence"/>
</dbReference>
<feature type="active site" evidence="8">
    <location>
        <position position="261"/>
    </location>
</feature>
<evidence type="ECO:0000256" key="4">
    <source>
        <dbReference type="ARBA" id="ARBA00022729"/>
    </source>
</evidence>
<evidence type="ECO:0000256" key="2">
    <source>
        <dbReference type="ARBA" id="ARBA00022512"/>
    </source>
</evidence>
<keyword evidence="11" id="KW-1133">Transmembrane helix</keyword>
<dbReference type="GO" id="GO:0045490">
    <property type="term" value="P:pectin catabolic process"/>
    <property type="evidence" value="ECO:0007669"/>
    <property type="project" value="UniProtKB-UniRule"/>
</dbReference>
<dbReference type="InterPro" id="IPR008964">
    <property type="entry name" value="Invasin/intimin_cell_adhesion"/>
</dbReference>
<dbReference type="InterPro" id="IPR032179">
    <property type="entry name" value="Cry22Aa_Ig-like"/>
</dbReference>
<dbReference type="Pfam" id="PF01095">
    <property type="entry name" value="Pectinesterase"/>
    <property type="match status" value="1"/>
</dbReference>
<keyword evidence="5 9" id="KW-0378">Hydrolase</keyword>
<dbReference type="InterPro" id="IPR058863">
    <property type="entry name" value="PelX-like_Ig"/>
</dbReference>
<evidence type="ECO:0000256" key="6">
    <source>
        <dbReference type="ARBA" id="ARBA00023085"/>
    </source>
</evidence>
<keyword evidence="11" id="KW-0472">Membrane</keyword>
<dbReference type="AlphaFoldDB" id="A0A174HYN6"/>
<dbReference type="EC" id="3.1.1.11" evidence="9"/>
<evidence type="ECO:0000256" key="8">
    <source>
        <dbReference type="PROSITE-ProRule" id="PRU10040"/>
    </source>
</evidence>
<dbReference type="Gene3D" id="2.60.40.1080">
    <property type="match status" value="1"/>
</dbReference>
<dbReference type="Gene3D" id="2.60.40.10">
    <property type="entry name" value="Immunoglobulins"/>
    <property type="match status" value="2"/>
</dbReference>
<dbReference type="GO" id="GO:0030599">
    <property type="term" value="F:pectinesterase activity"/>
    <property type="evidence" value="ECO:0007669"/>
    <property type="project" value="UniProtKB-UniRule"/>
</dbReference>
<dbReference type="InterPro" id="IPR000070">
    <property type="entry name" value="Pectinesterase_cat"/>
</dbReference>
<dbReference type="GO" id="GO:0042545">
    <property type="term" value="P:cell wall modification"/>
    <property type="evidence" value="ECO:0007669"/>
    <property type="project" value="UniProtKB-UniRule"/>
</dbReference>
<evidence type="ECO:0000256" key="9">
    <source>
        <dbReference type="RuleBase" id="RU000589"/>
    </source>
</evidence>
<dbReference type="InterPro" id="IPR003343">
    <property type="entry name" value="Big_2"/>
</dbReference>
<feature type="domain" description="Gram-positive cocci surface proteins LPxTG" evidence="12">
    <location>
        <begin position="650"/>
        <end position="680"/>
    </location>
</feature>
<dbReference type="PROSITE" id="PS00503">
    <property type="entry name" value="PECTINESTERASE_2"/>
    <property type="match status" value="1"/>
</dbReference>
<dbReference type="GO" id="GO:0009279">
    <property type="term" value="C:cell outer membrane"/>
    <property type="evidence" value="ECO:0007669"/>
    <property type="project" value="TreeGrafter"/>
</dbReference>
<dbReference type="SUPFAM" id="SSF49373">
    <property type="entry name" value="Invasin/intimin cell-adhesion fragments"/>
    <property type="match status" value="1"/>
</dbReference>
<gene>
    <name evidence="13" type="primary">pemA</name>
    <name evidence="13" type="ORF">ERS852470_03369</name>
</gene>
<dbReference type="InterPro" id="IPR019931">
    <property type="entry name" value="LPXTG_anchor"/>
</dbReference>